<feature type="domain" description="DUF6265" evidence="2">
    <location>
        <begin position="38"/>
        <end position="144"/>
    </location>
</feature>
<dbReference type="InterPro" id="IPR046232">
    <property type="entry name" value="DUF6265"/>
</dbReference>
<feature type="chain" id="PRO_5019185226" description="DUF6265 domain-containing protein" evidence="1">
    <location>
        <begin position="18"/>
        <end position="163"/>
    </location>
</feature>
<feature type="signal peptide" evidence="1">
    <location>
        <begin position="1"/>
        <end position="17"/>
    </location>
</feature>
<evidence type="ECO:0000313" key="3">
    <source>
        <dbReference type="EMBL" id="RYC50858.1"/>
    </source>
</evidence>
<dbReference type="EMBL" id="JJMP01000008">
    <property type="protein sequence ID" value="RYC50858.1"/>
    <property type="molecule type" value="Genomic_DNA"/>
</dbReference>
<sequence>MRTAIILFLFHVGMVSAQETLQLTKGQQSPNATLEDVSWISGHWQGEAFGGIAEEIWSPPLGGSMMFVFKLVKDNKVSFYEIGHIQQVNHTLILQLKHFQGNLKGWEEKDATVDFKLVKLEKNKVFFEGFTMELVNENEMNIYVLIEDGNSAEEVLFAYKRVP</sequence>
<evidence type="ECO:0000256" key="1">
    <source>
        <dbReference type="SAM" id="SignalP"/>
    </source>
</evidence>
<keyword evidence="1" id="KW-0732">Signal</keyword>
<dbReference type="RefSeq" id="WP_129655231.1">
    <property type="nucleotide sequence ID" value="NZ_ML142912.1"/>
</dbReference>
<comment type="caution">
    <text evidence="3">The sequence shown here is derived from an EMBL/GenBank/DDBJ whole genome shotgun (WGS) entry which is preliminary data.</text>
</comment>
<dbReference type="Pfam" id="PF19780">
    <property type="entry name" value="DUF6265"/>
    <property type="match status" value="1"/>
</dbReference>
<protein>
    <recommendedName>
        <fullName evidence="2">DUF6265 domain-containing protein</fullName>
    </recommendedName>
</protein>
<dbReference type="AlphaFoldDB" id="A0A444VJB1"/>
<proteinExistence type="predicted"/>
<organism evidence="3 4">
    <name type="scientific">Flagellimonas olearia</name>
    <dbReference type="NCBI Taxonomy" id="552546"/>
    <lineage>
        <taxon>Bacteria</taxon>
        <taxon>Pseudomonadati</taxon>
        <taxon>Bacteroidota</taxon>
        <taxon>Flavobacteriia</taxon>
        <taxon>Flavobacteriales</taxon>
        <taxon>Flavobacteriaceae</taxon>
        <taxon>Flagellimonas</taxon>
    </lineage>
</organism>
<gene>
    <name evidence="3" type="ORF">DN53_17240</name>
</gene>
<reference evidence="3 4" key="1">
    <citation type="submission" date="2014-04" db="EMBL/GenBank/DDBJ databases">
        <title>Whole genome of Muricauda olearia.</title>
        <authorList>
            <person name="Zhang X.-H."/>
            <person name="Tang K."/>
        </authorList>
    </citation>
    <scope>NUCLEOTIDE SEQUENCE [LARGE SCALE GENOMIC DNA]</scope>
    <source>
        <strain evidence="3 4">Th120</strain>
    </source>
</reference>
<name>A0A444VJB1_9FLAO</name>
<keyword evidence="4" id="KW-1185">Reference proteome</keyword>
<accession>A0A444VJB1</accession>
<dbReference type="Proteomes" id="UP000290261">
    <property type="component" value="Unassembled WGS sequence"/>
</dbReference>
<evidence type="ECO:0000259" key="2">
    <source>
        <dbReference type="Pfam" id="PF19780"/>
    </source>
</evidence>
<evidence type="ECO:0000313" key="4">
    <source>
        <dbReference type="Proteomes" id="UP000290261"/>
    </source>
</evidence>